<evidence type="ECO:0000256" key="13">
    <source>
        <dbReference type="RuleBase" id="RU365061"/>
    </source>
</evidence>
<evidence type="ECO:0000256" key="2">
    <source>
        <dbReference type="ARBA" id="ARBA00012493"/>
    </source>
</evidence>
<dbReference type="InterPro" id="IPR049139">
    <property type="entry name" value="TERT_C"/>
</dbReference>
<keyword evidence="14" id="KW-1133">Transmembrane helix</keyword>
<comment type="catalytic activity">
    <reaction evidence="12 13">
        <text>DNA(n) + a 2'-deoxyribonucleoside 5'-triphosphate = DNA(n+1) + diphosphate</text>
        <dbReference type="Rhea" id="RHEA:22508"/>
        <dbReference type="Rhea" id="RHEA-COMP:17339"/>
        <dbReference type="Rhea" id="RHEA-COMP:17340"/>
        <dbReference type="ChEBI" id="CHEBI:33019"/>
        <dbReference type="ChEBI" id="CHEBI:61560"/>
        <dbReference type="ChEBI" id="CHEBI:173112"/>
        <dbReference type="EC" id="2.7.7.49"/>
    </reaction>
</comment>
<dbReference type="GO" id="GO:0070034">
    <property type="term" value="F:telomerase RNA binding"/>
    <property type="evidence" value="ECO:0007669"/>
    <property type="project" value="TreeGrafter"/>
</dbReference>
<evidence type="ECO:0000256" key="9">
    <source>
        <dbReference type="ARBA" id="ARBA00022895"/>
    </source>
</evidence>
<dbReference type="Pfam" id="PF12009">
    <property type="entry name" value="Telomerase_RBD"/>
    <property type="match status" value="1"/>
</dbReference>
<keyword evidence="8 13" id="KW-0460">Magnesium</keyword>
<dbReference type="GO" id="GO:0000333">
    <property type="term" value="C:telomerase catalytic core complex"/>
    <property type="evidence" value="ECO:0007669"/>
    <property type="project" value="TreeGrafter"/>
</dbReference>
<dbReference type="Pfam" id="PF21399">
    <property type="entry name" value="TERT_C"/>
    <property type="match status" value="1"/>
</dbReference>
<dbReference type="CDD" id="cd01648">
    <property type="entry name" value="TERT"/>
    <property type="match status" value="1"/>
</dbReference>
<accession>Q1AK05</accession>
<feature type="transmembrane region" description="Helical" evidence="14">
    <location>
        <begin position="55"/>
        <end position="77"/>
    </location>
</feature>
<protein>
    <recommendedName>
        <fullName evidence="3 13">Telomerase reverse transcriptase</fullName>
        <ecNumber evidence="2 13">2.7.7.49</ecNumber>
    </recommendedName>
    <alternativeName>
        <fullName evidence="13">Telomerase catalytic subunit</fullName>
    </alternativeName>
</protein>
<proteinExistence type="evidence at transcript level"/>
<sequence>QCLHGLKASNYPILSKLTFSHQSCCKIWRKVQHPVMAKKYSRFSFDGKLSLQRKILWSWIFWYFSYIVVPLLGNHFYVTERESGRQDVFYYSKPIWKKLFDGTVTLLQDKNYSILDHTLLGRILKERKISLGHNAFGFSRVRFLPKEKNLRTLANLKAPSKFVFTGKKNARGRVRAVQEQSKSIWFKSANSALRELHVVLRGIKAEDPNKLGASVFDYNDMYQRFYQFICEVRKGSAVFPKLYIVVADISNAYDSIDQDMLISIMNDVIHQDSFCLRNISKIVRTKKLIKAIPDQLCCDQVNIYQDAVKIEGSLHLNSSHCILVDMGTGVEVNKQMLHRLLTEHVKHNIMQIGHNYYLQEVGIPQGSILSALLCSFYYARLERNVLLPFLAKTYEISAKDGKTEQSTGANEDFGNKLAQKEKHWTINNYVAGASAGRNQIDSSFKQQNLLLRFIDDFLFISTSRQQATSFFTRLQRGFRSYNCYMNYKKFGLNFDVEAPHPSKWFYSGADGILFIPWSGLLINCENLEIQADYTRYWSIHVSSTITVQAYAKPGITLGKKLCDYMRPKCHPLLYDSNIDSLPTVALNAYQAFLLCAMKFHCCVRSMPSISELYPSYILGKILLSFRYMYRLIKKRMRSMEIRFNMKPILKLKKVEMLWLGLSAYIRVLKKKQSRYRELIYLLRKIAEHGVDHTLPHLRYAVDDSHSSLFWKIRY</sequence>
<reference evidence="16" key="1">
    <citation type="journal article" date="2009" name="Biol. Cell">
        <title>Structure-function relationships in telomerase genes.</title>
        <authorList>
            <person name="Sykorova E."/>
            <person name="Fajkus J."/>
        </authorList>
    </citation>
    <scope>NUCLEOTIDE SEQUENCE</scope>
    <source>
        <tissue evidence="16">Root tips</tissue>
    </source>
</reference>
<comment type="function">
    <text evidence="13">Telomerase is a ribonucleoprotein enzyme essential for the replication of chromosome termini in most eukaryotes. It elongates telomeres. It is a reverse transcriptase that adds simple sequence repeats to chromosome ends by copying a template sequence within the RNA component of the enzyme.</text>
</comment>
<keyword evidence="9 13" id="KW-0779">Telomere</keyword>
<dbReference type="GO" id="GO:0007004">
    <property type="term" value="P:telomere maintenance via telomerase"/>
    <property type="evidence" value="ECO:0007669"/>
    <property type="project" value="TreeGrafter"/>
</dbReference>
<dbReference type="EC" id="2.7.7.49" evidence="2 13"/>
<dbReference type="GO" id="GO:0003720">
    <property type="term" value="F:telomerase activity"/>
    <property type="evidence" value="ECO:0007669"/>
    <property type="project" value="InterPro"/>
</dbReference>
<keyword evidence="10 13" id="KW-0695">RNA-directed DNA polymerase</keyword>
<dbReference type="GO" id="GO:0042162">
    <property type="term" value="F:telomeric DNA binding"/>
    <property type="evidence" value="ECO:0007669"/>
    <property type="project" value="TreeGrafter"/>
</dbReference>
<dbReference type="InterPro" id="IPR000477">
    <property type="entry name" value="RT_dom"/>
</dbReference>
<dbReference type="InterPro" id="IPR003545">
    <property type="entry name" value="Telomerase_RT"/>
</dbReference>
<evidence type="ECO:0000256" key="8">
    <source>
        <dbReference type="ARBA" id="ARBA00022842"/>
    </source>
</evidence>
<evidence type="ECO:0000256" key="6">
    <source>
        <dbReference type="ARBA" id="ARBA00022695"/>
    </source>
</evidence>
<dbReference type="FunFam" id="3.30.70.2630:FF:000002">
    <property type="entry name" value="Telomerase reverse transcriptase"/>
    <property type="match status" value="1"/>
</dbReference>
<feature type="non-terminal residue" evidence="16">
    <location>
        <position position="1"/>
    </location>
</feature>
<comment type="similarity">
    <text evidence="1 13">Belongs to the reverse transcriptase family. Telomerase subfamily.</text>
</comment>
<keyword evidence="11 13" id="KW-0539">Nucleus</keyword>
<evidence type="ECO:0000256" key="10">
    <source>
        <dbReference type="ARBA" id="ARBA00022918"/>
    </source>
</evidence>
<dbReference type="InterPro" id="IPR021891">
    <property type="entry name" value="Telomerase_RBD"/>
</dbReference>
<dbReference type="PROSITE" id="PS50878">
    <property type="entry name" value="RT_POL"/>
    <property type="match status" value="1"/>
</dbReference>
<dbReference type="GO" id="GO:0000781">
    <property type="term" value="C:chromosome, telomeric region"/>
    <property type="evidence" value="ECO:0007669"/>
    <property type="project" value="UniProtKB-SubCell"/>
</dbReference>
<dbReference type="PANTHER" id="PTHR12066:SF0">
    <property type="entry name" value="TELOMERASE REVERSE TRANSCRIPTASE"/>
    <property type="match status" value="1"/>
</dbReference>
<keyword evidence="14" id="KW-0812">Transmembrane</keyword>
<dbReference type="PRINTS" id="PR01365">
    <property type="entry name" value="TELOMERASERT"/>
</dbReference>
<evidence type="ECO:0000256" key="5">
    <source>
        <dbReference type="ARBA" id="ARBA00022679"/>
    </source>
</evidence>
<evidence type="ECO:0000256" key="3">
    <source>
        <dbReference type="ARBA" id="ARBA00016182"/>
    </source>
</evidence>
<evidence type="ECO:0000256" key="4">
    <source>
        <dbReference type="ARBA" id="ARBA00022454"/>
    </source>
</evidence>
<dbReference type="PANTHER" id="PTHR12066">
    <property type="entry name" value="TELOMERASE REVERSE TRANSCRIPTASE"/>
    <property type="match status" value="1"/>
</dbReference>
<organism evidence="16">
    <name type="scientific">Phragmipedium longifolium</name>
    <dbReference type="NCBI Taxonomy" id="53134"/>
    <lineage>
        <taxon>Eukaryota</taxon>
        <taxon>Viridiplantae</taxon>
        <taxon>Streptophyta</taxon>
        <taxon>Embryophyta</taxon>
        <taxon>Tracheophyta</taxon>
        <taxon>Spermatophyta</taxon>
        <taxon>Magnoliopsida</taxon>
        <taxon>Liliopsida</taxon>
        <taxon>Asparagales</taxon>
        <taxon>Orchidaceae</taxon>
        <taxon>Cypripedioideae</taxon>
        <taxon>Phragmipedium</taxon>
    </lineage>
</organism>
<dbReference type="Gene3D" id="1.10.132.70">
    <property type="match status" value="1"/>
</dbReference>
<keyword evidence="14" id="KW-0472">Membrane</keyword>
<dbReference type="Gene3D" id="3.30.70.2630">
    <property type="match status" value="1"/>
</dbReference>
<dbReference type="AlphaFoldDB" id="Q1AK05"/>
<name>Q1AK05_9ASPA</name>
<dbReference type="EMBL" id="DQ073071">
    <property type="protein sequence ID" value="ABB90884.1"/>
    <property type="molecule type" value="mRNA"/>
</dbReference>
<dbReference type="Gene3D" id="1.10.357.90">
    <property type="match status" value="1"/>
</dbReference>
<dbReference type="GO" id="GO:0046872">
    <property type="term" value="F:metal ion binding"/>
    <property type="evidence" value="ECO:0007669"/>
    <property type="project" value="UniProtKB-KW"/>
</dbReference>
<comment type="subcellular location">
    <subcellularLocation>
        <location evidence="13">Nucleus</location>
    </subcellularLocation>
    <subcellularLocation>
        <location evidence="13">Chromosome</location>
        <location evidence="13">Telomere</location>
    </subcellularLocation>
</comment>
<keyword evidence="7 13" id="KW-0479">Metal-binding</keyword>
<evidence type="ECO:0000256" key="11">
    <source>
        <dbReference type="ARBA" id="ARBA00023242"/>
    </source>
</evidence>
<evidence type="ECO:0000256" key="7">
    <source>
        <dbReference type="ARBA" id="ARBA00022723"/>
    </source>
</evidence>
<keyword evidence="4 13" id="KW-0158">Chromosome</keyword>
<evidence type="ECO:0000313" key="16">
    <source>
        <dbReference type="EMBL" id="ABB90884.1"/>
    </source>
</evidence>
<evidence type="ECO:0000256" key="14">
    <source>
        <dbReference type="SAM" id="Phobius"/>
    </source>
</evidence>
<keyword evidence="5 13" id="KW-0808">Transferase</keyword>
<keyword evidence="6 13" id="KW-0548">Nucleotidyltransferase</keyword>
<evidence type="ECO:0000256" key="12">
    <source>
        <dbReference type="ARBA" id="ARBA00048173"/>
    </source>
</evidence>
<evidence type="ECO:0000256" key="1">
    <source>
        <dbReference type="ARBA" id="ARBA00008001"/>
    </source>
</evidence>
<feature type="domain" description="Reverse transcriptase" evidence="15">
    <location>
        <begin position="125"/>
        <end position="522"/>
    </location>
</feature>
<evidence type="ECO:0000259" key="15">
    <source>
        <dbReference type="PROSITE" id="PS50878"/>
    </source>
</evidence>
<gene>
    <name evidence="16" type="primary">TERT</name>
</gene>